<keyword evidence="4" id="KW-0378">Hydrolase</keyword>
<evidence type="ECO:0000256" key="1">
    <source>
        <dbReference type="SAM" id="MobiDB-lite"/>
    </source>
</evidence>
<feature type="domain" description="AB hydrolase-1" evidence="3">
    <location>
        <begin position="100"/>
        <end position="279"/>
    </location>
</feature>
<dbReference type="PANTHER" id="PTHR43265:SF1">
    <property type="entry name" value="ESTERASE ESTD"/>
    <property type="match status" value="1"/>
</dbReference>
<dbReference type="SUPFAM" id="SSF53474">
    <property type="entry name" value="alpha/beta-Hydrolases"/>
    <property type="match status" value="1"/>
</dbReference>
<feature type="chain" id="PRO_5031200514" evidence="2">
    <location>
        <begin position="30"/>
        <end position="332"/>
    </location>
</feature>
<feature type="region of interest" description="Disordered" evidence="1">
    <location>
        <begin position="23"/>
        <end position="67"/>
    </location>
</feature>
<dbReference type="InterPro" id="IPR053145">
    <property type="entry name" value="AB_hydrolase_Est10"/>
</dbReference>
<dbReference type="GO" id="GO:0052689">
    <property type="term" value="F:carboxylic ester hydrolase activity"/>
    <property type="evidence" value="ECO:0007669"/>
    <property type="project" value="TreeGrafter"/>
</dbReference>
<dbReference type="InterPro" id="IPR000073">
    <property type="entry name" value="AB_hydrolase_1"/>
</dbReference>
<dbReference type="Pfam" id="PF12697">
    <property type="entry name" value="Abhydrolase_6"/>
    <property type="match status" value="1"/>
</dbReference>
<dbReference type="EMBL" id="VUMN01000008">
    <property type="protein sequence ID" value="MSS58249.1"/>
    <property type="molecule type" value="Genomic_DNA"/>
</dbReference>
<evidence type="ECO:0000313" key="4">
    <source>
        <dbReference type="EMBL" id="MSS58249.1"/>
    </source>
</evidence>
<comment type="caution">
    <text evidence="4">The sequence shown here is derived from an EMBL/GenBank/DDBJ whole genome shotgun (WGS) entry which is preliminary data.</text>
</comment>
<organism evidence="4 5">
    <name type="scientific">Stecheria intestinalis</name>
    <dbReference type="NCBI Taxonomy" id="2606630"/>
    <lineage>
        <taxon>Bacteria</taxon>
        <taxon>Bacillati</taxon>
        <taxon>Bacillota</taxon>
        <taxon>Erysipelotrichia</taxon>
        <taxon>Erysipelotrichales</taxon>
        <taxon>Erysipelotrichaceae</taxon>
        <taxon>Stecheria</taxon>
    </lineage>
</organism>
<protein>
    <submittedName>
        <fullName evidence="4">Alpha/beta fold hydrolase</fullName>
    </submittedName>
</protein>
<dbReference type="Gene3D" id="3.40.50.1820">
    <property type="entry name" value="alpha/beta hydrolase"/>
    <property type="match status" value="1"/>
</dbReference>
<dbReference type="RefSeq" id="WP_154503946.1">
    <property type="nucleotide sequence ID" value="NZ_VUMN01000008.1"/>
</dbReference>
<evidence type="ECO:0000259" key="3">
    <source>
        <dbReference type="Pfam" id="PF12697"/>
    </source>
</evidence>
<evidence type="ECO:0000313" key="5">
    <source>
        <dbReference type="Proteomes" id="UP000461880"/>
    </source>
</evidence>
<evidence type="ECO:0000256" key="2">
    <source>
        <dbReference type="SAM" id="SignalP"/>
    </source>
</evidence>
<reference evidence="4 5" key="1">
    <citation type="submission" date="2019-08" db="EMBL/GenBank/DDBJ databases">
        <title>In-depth cultivation of the pig gut microbiome towards novel bacterial diversity and tailored functional studies.</title>
        <authorList>
            <person name="Wylensek D."/>
            <person name="Hitch T.C.A."/>
            <person name="Clavel T."/>
        </authorList>
    </citation>
    <scope>NUCLEOTIDE SEQUENCE [LARGE SCALE GENOMIC DNA]</scope>
    <source>
        <strain evidence="4 5">Oil+RF-744-GAM-WT-6</strain>
    </source>
</reference>
<sequence length="332" mass="35701">MKRYLSGLSALLAFSLLAGCSGSSSEASASEEPSEPAASESAAAETASAQPSESAEAAQEHEPINEETDAYQETYVEIPVDDYQMPAITCIPKGEISGAVVMMHGTGSTKNEAGNGYFMAAPVLAEKYGIATIRIDFPGYGDSKADPTLYDFDEAVKDAVAAKNYLIEQVGSDVKAGVMGWSQGGTDAMLAAGETTEFDSVVLWAGAPDLSDMLSDEDYETAEKQGYFMMQFDFRDPVAVSKQWCEDVRNTDVMKVFSAYTGPVLAIAGENDTTVDPAWAKKIADQSTNPESEVYYIPGMDHTFNVFSEEDFHSLYDAANKTGEFFKKTLGN</sequence>
<feature type="signal peptide" evidence="2">
    <location>
        <begin position="1"/>
        <end position="29"/>
    </location>
</feature>
<proteinExistence type="predicted"/>
<dbReference type="PANTHER" id="PTHR43265">
    <property type="entry name" value="ESTERASE ESTD"/>
    <property type="match status" value="1"/>
</dbReference>
<dbReference type="Proteomes" id="UP000461880">
    <property type="component" value="Unassembled WGS sequence"/>
</dbReference>
<accession>A0A7X2TF14</accession>
<feature type="compositionally biased region" description="Low complexity" evidence="1">
    <location>
        <begin position="23"/>
        <end position="57"/>
    </location>
</feature>
<gene>
    <name evidence="4" type="ORF">FYJ51_04945</name>
</gene>
<name>A0A7X2TF14_9FIRM</name>
<keyword evidence="5" id="KW-1185">Reference proteome</keyword>
<dbReference type="AlphaFoldDB" id="A0A7X2TF14"/>
<keyword evidence="2" id="KW-0732">Signal</keyword>
<dbReference type="InterPro" id="IPR029058">
    <property type="entry name" value="AB_hydrolase_fold"/>
</dbReference>
<dbReference type="PROSITE" id="PS51257">
    <property type="entry name" value="PROKAR_LIPOPROTEIN"/>
    <property type="match status" value="1"/>
</dbReference>